<dbReference type="RefSeq" id="WP_035321401.1">
    <property type="nucleotide sequence ID" value="NZ_KQ758642.1"/>
</dbReference>
<accession>A0A0V8JMI0</accession>
<sequence length="471" mass="50562">MTTRWITSIGLDIGTSTTKLIVSELLVNQINGAFSLPSCDIVDRKVTYQSEIYTTPLKTEVEIDVEALSELLQVEYQKANVALQAVESGAVIITGETARKENAEKILHYLANRAGDFVVATAGADLEGMLAAKGSGAVALSEETEGVIANVDVGGGTANVALCEDGKVIGAFTFHIGGRLVRIQEGGRVDYISPFLQPFLKEYQSTMQVGRTIDFEQAAVLSDRLADELLSFLKERDRASSVLLLATLSKSLPTIEKVLISGGIGKMMNEHSPTTLKEAVAFGDIGPLLAASLRKKGAEAAPETARATVIGAGMQNTEISGATVYIAEDCLPLKNIPIVKVDVEKNGVWNELSFVKRLQSTLSQANTIFDCEGQATAIALQAFTTCTYTMLQELAEALYKSYMNFFSQASCLIVLCEQDLAKALGQAIQKRNKALKVIVLDGIDFTYGDYIDIGMKTVGEAVTVSVKTLAF</sequence>
<proteinExistence type="predicted"/>
<dbReference type="InterPro" id="IPR009377">
    <property type="entry name" value="EutA"/>
</dbReference>
<dbReference type="SUPFAM" id="SSF53067">
    <property type="entry name" value="Actin-like ATPase domain"/>
    <property type="match status" value="1"/>
</dbReference>
<gene>
    <name evidence="1" type="ORF">AS180_08880</name>
</gene>
<dbReference type="AlphaFoldDB" id="A0A0V8JMI0"/>
<dbReference type="Pfam" id="PF06277">
    <property type="entry name" value="EutA"/>
    <property type="match status" value="1"/>
</dbReference>
<dbReference type="PANTHER" id="PTHR32432">
    <property type="entry name" value="CELL DIVISION PROTEIN FTSA-RELATED"/>
    <property type="match status" value="1"/>
</dbReference>
<evidence type="ECO:0000313" key="1">
    <source>
        <dbReference type="EMBL" id="KSU88254.1"/>
    </source>
</evidence>
<organism evidence="1 2">
    <name type="scientific">Priestia veravalensis</name>
    <dbReference type="NCBI Taxonomy" id="1414648"/>
    <lineage>
        <taxon>Bacteria</taxon>
        <taxon>Bacillati</taxon>
        <taxon>Bacillota</taxon>
        <taxon>Bacilli</taxon>
        <taxon>Bacillales</taxon>
        <taxon>Bacillaceae</taxon>
        <taxon>Priestia</taxon>
    </lineage>
</organism>
<dbReference type="Proteomes" id="UP000053681">
    <property type="component" value="Unassembled WGS sequence"/>
</dbReference>
<protein>
    <submittedName>
        <fullName evidence="1">Ethanolamine utilization protein</fullName>
    </submittedName>
</protein>
<dbReference type="PIRSF" id="PIRSF012293">
    <property type="entry name" value="EutA"/>
    <property type="match status" value="1"/>
</dbReference>
<dbReference type="EMBL" id="LNQP01000026">
    <property type="protein sequence ID" value="KSU88254.1"/>
    <property type="molecule type" value="Genomic_DNA"/>
</dbReference>
<dbReference type="InterPro" id="IPR043129">
    <property type="entry name" value="ATPase_NBD"/>
</dbReference>
<reference evidence="1 2" key="1">
    <citation type="submission" date="2015-11" db="EMBL/GenBank/DDBJ databases">
        <title>Bacillus caseinolyticus sp nov.</title>
        <authorList>
            <person name="Dastager S.G."/>
            <person name="Mawlankar R."/>
        </authorList>
    </citation>
    <scope>NUCLEOTIDE SEQUENCE [LARGE SCALE GENOMIC DNA]</scope>
    <source>
        <strain evidence="1 2">SGD-V-76</strain>
    </source>
</reference>
<keyword evidence="2" id="KW-1185">Reference proteome</keyword>
<dbReference type="PANTHER" id="PTHR32432:SF13">
    <property type="entry name" value="ETHANOLAMINE AMMONIA-LYASE REACTIVASE EUTA"/>
    <property type="match status" value="1"/>
</dbReference>
<name>A0A0V8JMI0_9BACI</name>
<evidence type="ECO:0000313" key="2">
    <source>
        <dbReference type="Proteomes" id="UP000053681"/>
    </source>
</evidence>
<comment type="caution">
    <text evidence="1">The sequence shown here is derived from an EMBL/GenBank/DDBJ whole genome shotgun (WGS) entry which is preliminary data.</text>
</comment>
<dbReference type="InterPro" id="IPR050696">
    <property type="entry name" value="FtsA/MreB"/>
</dbReference>